<name>A0A4D7B5E5_9HYPH</name>
<accession>A0A4D7B5E5</accession>
<dbReference type="KEGG" id="pstg:E8M01_06540"/>
<organism evidence="2 3">
    <name type="scientific">Phreatobacter stygius</name>
    <dbReference type="NCBI Taxonomy" id="1940610"/>
    <lineage>
        <taxon>Bacteria</taxon>
        <taxon>Pseudomonadati</taxon>
        <taxon>Pseudomonadota</taxon>
        <taxon>Alphaproteobacteria</taxon>
        <taxon>Hyphomicrobiales</taxon>
        <taxon>Phreatobacteraceae</taxon>
        <taxon>Phreatobacter</taxon>
    </lineage>
</organism>
<dbReference type="InterPro" id="IPR011051">
    <property type="entry name" value="RmlC_Cupin_sf"/>
</dbReference>
<dbReference type="SUPFAM" id="SSF51182">
    <property type="entry name" value="RmlC-like cupins"/>
    <property type="match status" value="1"/>
</dbReference>
<dbReference type="CDD" id="cd02233">
    <property type="entry name" value="cupin_HNL-like"/>
    <property type="match status" value="1"/>
</dbReference>
<dbReference type="Proteomes" id="UP000298781">
    <property type="component" value="Chromosome"/>
</dbReference>
<protein>
    <submittedName>
        <fullName evidence="2">Cupin domain-containing protein</fullName>
    </submittedName>
</protein>
<evidence type="ECO:0000313" key="2">
    <source>
        <dbReference type="EMBL" id="QCI69069.1"/>
    </source>
</evidence>
<dbReference type="InterPro" id="IPR013096">
    <property type="entry name" value="Cupin_2"/>
</dbReference>
<gene>
    <name evidence="2" type="ORF">E8M01_06540</name>
</gene>
<dbReference type="Gene3D" id="2.60.120.10">
    <property type="entry name" value="Jelly Rolls"/>
    <property type="match status" value="1"/>
</dbReference>
<dbReference type="EMBL" id="CP039690">
    <property type="protein sequence ID" value="QCI69069.1"/>
    <property type="molecule type" value="Genomic_DNA"/>
</dbReference>
<keyword evidence="3" id="KW-1185">Reference proteome</keyword>
<dbReference type="PANTHER" id="PTHR43698">
    <property type="entry name" value="RIBD C-TERMINAL DOMAIN CONTAINING PROTEIN"/>
    <property type="match status" value="1"/>
</dbReference>
<feature type="domain" description="Cupin type-2" evidence="1">
    <location>
        <begin position="55"/>
        <end position="111"/>
    </location>
</feature>
<dbReference type="Pfam" id="PF07883">
    <property type="entry name" value="Cupin_2"/>
    <property type="match status" value="1"/>
</dbReference>
<dbReference type="OrthoDB" id="9802489at2"/>
<dbReference type="AlphaFoldDB" id="A0A4D7B5E5"/>
<dbReference type="InterPro" id="IPR014710">
    <property type="entry name" value="RmlC-like_jellyroll"/>
</dbReference>
<proteinExistence type="predicted"/>
<dbReference type="PANTHER" id="PTHR43698:SF1">
    <property type="entry name" value="BLL4564 PROTEIN"/>
    <property type="match status" value="1"/>
</dbReference>
<sequence length="141" mass="14837">MRDDGADEIPRAPKTMTIIRAGSAIASGPAGVASGPFWAETLIASAGDGDPTVVRATFEPGAITHWHSHPLGQVLYVLTGVGRVQRAGGPVEEIRSGDCVWFAPGERHWHGASPDSLFGYVSIQAVHEGTAVHWMEPVAMG</sequence>
<evidence type="ECO:0000259" key="1">
    <source>
        <dbReference type="Pfam" id="PF07883"/>
    </source>
</evidence>
<dbReference type="InterPro" id="IPR047263">
    <property type="entry name" value="HNL-like_cupin"/>
</dbReference>
<evidence type="ECO:0000313" key="3">
    <source>
        <dbReference type="Proteomes" id="UP000298781"/>
    </source>
</evidence>
<dbReference type="RefSeq" id="WP_136964476.1">
    <property type="nucleotide sequence ID" value="NZ_CP039690.1"/>
</dbReference>
<reference evidence="2 3" key="1">
    <citation type="submission" date="2019-04" db="EMBL/GenBank/DDBJ databases">
        <title>Phreatobacter aquaticus sp. nov.</title>
        <authorList>
            <person name="Choi A."/>
        </authorList>
    </citation>
    <scope>NUCLEOTIDE SEQUENCE [LARGE SCALE GENOMIC DNA]</scope>
    <source>
        <strain evidence="2 3">KCTC 52518</strain>
    </source>
</reference>